<keyword evidence="6" id="KW-1185">Reference proteome</keyword>
<dbReference type="SMART" id="SM01417">
    <property type="entry name" value="Solute_trans_a"/>
    <property type="match status" value="1"/>
</dbReference>
<evidence type="ECO:0000256" key="5">
    <source>
        <dbReference type="SAM" id="Phobius"/>
    </source>
</evidence>
<feature type="transmembrane region" description="Helical" evidence="5">
    <location>
        <begin position="26"/>
        <end position="49"/>
    </location>
</feature>
<dbReference type="Pfam" id="PF14884">
    <property type="entry name" value="EFF-AFF"/>
    <property type="match status" value="2"/>
</dbReference>
<proteinExistence type="predicted"/>
<keyword evidence="3 5" id="KW-1133">Transmembrane helix</keyword>
<feature type="transmembrane region" description="Helical" evidence="5">
    <location>
        <begin position="61"/>
        <end position="82"/>
    </location>
</feature>
<protein>
    <submittedName>
        <fullName evidence="7">Uncharacterized protein</fullName>
    </submittedName>
</protein>
<evidence type="ECO:0000313" key="6">
    <source>
        <dbReference type="Proteomes" id="UP000887566"/>
    </source>
</evidence>
<reference evidence="7" key="1">
    <citation type="submission" date="2022-11" db="UniProtKB">
        <authorList>
            <consortium name="WormBaseParasite"/>
        </authorList>
    </citation>
    <scope>IDENTIFICATION</scope>
</reference>
<evidence type="ECO:0000256" key="4">
    <source>
        <dbReference type="ARBA" id="ARBA00023136"/>
    </source>
</evidence>
<dbReference type="Gene3D" id="2.60.98.60">
    <property type="entry name" value="Cell-cell fusogen EFF/AFF, domain 1"/>
    <property type="match status" value="2"/>
</dbReference>
<dbReference type="InterPro" id="IPR005178">
    <property type="entry name" value="Ostalpha/TMEM184C"/>
</dbReference>
<feature type="transmembrane region" description="Helical" evidence="5">
    <location>
        <begin position="189"/>
        <end position="206"/>
    </location>
</feature>
<dbReference type="GO" id="GO:0016020">
    <property type="term" value="C:membrane"/>
    <property type="evidence" value="ECO:0007669"/>
    <property type="project" value="UniProtKB-SubCell"/>
</dbReference>
<evidence type="ECO:0000313" key="7">
    <source>
        <dbReference type="WBParaSite" id="PSAMB.scaffold3817size16779.g22631.t1"/>
    </source>
</evidence>
<sequence>MSNISIPGFPPSSTDYFEATSPTIRALTIVAIVLALITVVLSGLHIRSIVKFVSLEYRRHLLLWMSLVLPICAICSAIGVSVPRSVAVVESFSMIYFTSSLLAFVCLVEHLFGGRAKMANQLMERKSEIVLRSPPICCFPCMPRLAPTEANIYKIEWLVLQAPVVRFIVLFISLIVGLNNAGVRKANPLYAVINIITAISTISAVYGCNVLTRASQQALQQYNIRRLFVLVQILLIFINLQEAIFEFLGQLDVIPSDAMMSANYRAKIYHHLLFTLEVLVVALLTTLFFRPSKNHMFDMSGASVTPSPVADIGPHPTAHPRSRPVIKCLLGRRSKELQQSEARAPVRLTSGCPMSGERVAAVRRSSVCRASRRANDLTLSSVDRYCLEHRRQEEVPRSVCPPKATCRRPLAPFYQPSLIMSLRLSLLVLALVRLADGAPPPMVHSAPNADGLVSDSGLPNCKRTTVVEGQVTHQDINSAAVSIITTVQLQLGLKETACFHVQLPEESVNGAMTYNGSLLYTLRFAALEHHHPIKQRYEFGIPQISTKCVCDCSGGAALRRARAPPPDQAALRVRHSSDFHQTHQYKNCTKGAVCYRTYHANQSPVGCPTGGESELCCEISLNPYKDRSYWALQLSQPDTIAVFDYRLYDWSEGRWRIATENSVSVSLSKGIQSFKLDDENKLSLAVSGSKPHKQLAAGTYFVPSDNHSLRQVDLINELMESNLEKLGWFRRIDDKWSVHKGLVKMTSAQHVFVTDCKAQKYTVTYAADQFVSLADDDDPAESIDLGKLVSESEPWLEQAFVESASESRNAIISHSEGTVLTVTLTMDNRPTLRFYHHSSMLKDFNGTIHLDRESNRYLNVSFSAARGTLIGSVYLSEHRRRVDVAFSTYVGTSQPSAYTTILTLPSSVNGSRFVCFHPSGYPDQEQCKWCQFEARPLEWFLVPHRWQTNTGECQGCNEMGVENFIQYLNPKQWFNGIGSTSETLALIFELVVYGVVILLIIAIVRKCLWPLCKWTLCTGSSPKKV</sequence>
<dbReference type="InterPro" id="IPR043076">
    <property type="entry name" value="Fusogen_EFF/AFF_dom3"/>
</dbReference>
<comment type="subcellular location">
    <subcellularLocation>
        <location evidence="1">Membrane</location>
        <topology evidence="1">Multi-pass membrane protein</topology>
    </subcellularLocation>
</comment>
<dbReference type="InterPro" id="IPR029213">
    <property type="entry name" value="Fusogen_EFF/AFF"/>
</dbReference>
<dbReference type="WBParaSite" id="PSAMB.scaffold3817size16779.g22631.t1">
    <property type="protein sequence ID" value="PSAMB.scaffold3817size16779.g22631.t1"/>
    <property type="gene ID" value="PSAMB.scaffold3817size16779.g22631"/>
</dbReference>
<feature type="transmembrane region" description="Helical" evidence="5">
    <location>
        <begin position="984"/>
        <end position="1004"/>
    </location>
</feature>
<organism evidence="6 7">
    <name type="scientific">Plectus sambesii</name>
    <dbReference type="NCBI Taxonomy" id="2011161"/>
    <lineage>
        <taxon>Eukaryota</taxon>
        <taxon>Metazoa</taxon>
        <taxon>Ecdysozoa</taxon>
        <taxon>Nematoda</taxon>
        <taxon>Chromadorea</taxon>
        <taxon>Plectida</taxon>
        <taxon>Plectina</taxon>
        <taxon>Plectoidea</taxon>
        <taxon>Plectidae</taxon>
        <taxon>Plectus</taxon>
    </lineage>
</organism>
<feature type="transmembrane region" description="Helical" evidence="5">
    <location>
        <begin position="268"/>
        <end position="289"/>
    </location>
</feature>
<dbReference type="Pfam" id="PF03619">
    <property type="entry name" value="Solute_trans_a"/>
    <property type="match status" value="1"/>
</dbReference>
<keyword evidence="4 5" id="KW-0472">Membrane</keyword>
<keyword evidence="2 5" id="KW-0812">Transmembrane</keyword>
<dbReference type="GO" id="GO:0000768">
    <property type="term" value="P:syncytium formation by plasma membrane fusion"/>
    <property type="evidence" value="ECO:0007669"/>
    <property type="project" value="TreeGrafter"/>
</dbReference>
<evidence type="ECO:0000256" key="1">
    <source>
        <dbReference type="ARBA" id="ARBA00004141"/>
    </source>
</evidence>
<feature type="transmembrane region" description="Helical" evidence="5">
    <location>
        <begin position="94"/>
        <end position="113"/>
    </location>
</feature>
<dbReference type="Gene3D" id="2.60.40.3980">
    <property type="entry name" value="Cell-cell fusogen EFF/AFF, domain 3"/>
    <property type="match status" value="1"/>
</dbReference>
<dbReference type="AlphaFoldDB" id="A0A914WC23"/>
<dbReference type="PANTHER" id="PTHR37415">
    <property type="entry name" value="EFF-1A"/>
    <property type="match status" value="1"/>
</dbReference>
<accession>A0A914WC23</accession>
<feature type="transmembrane region" description="Helical" evidence="5">
    <location>
        <begin position="164"/>
        <end position="183"/>
    </location>
</feature>
<evidence type="ECO:0000256" key="2">
    <source>
        <dbReference type="ARBA" id="ARBA00022692"/>
    </source>
</evidence>
<name>A0A914WC23_9BILA</name>
<dbReference type="PANTHER" id="PTHR37415:SF1">
    <property type="entry name" value="CELL FUSION PROTEIN AFF-1"/>
    <property type="match status" value="1"/>
</dbReference>
<dbReference type="GO" id="GO:0044291">
    <property type="term" value="C:cell-cell contact zone"/>
    <property type="evidence" value="ECO:0007669"/>
    <property type="project" value="TreeGrafter"/>
</dbReference>
<dbReference type="Proteomes" id="UP000887566">
    <property type="component" value="Unplaced"/>
</dbReference>
<evidence type="ECO:0000256" key="3">
    <source>
        <dbReference type="ARBA" id="ARBA00022989"/>
    </source>
</evidence>